<evidence type="ECO:0000313" key="2">
    <source>
        <dbReference type="EMBL" id="MFC6904879.1"/>
    </source>
</evidence>
<sequence length="89" mass="8927">MPLFLVAFVALASALNGYLGGGLAASVALDISPPIGFGILGLIGEWFYNTQGDSPLWALVAVFIVSVGAVAVAAFVVGAAARWAVGYVG</sequence>
<keyword evidence="3" id="KW-1185">Reference proteome</keyword>
<dbReference type="RefSeq" id="WP_340603394.1">
    <property type="nucleotide sequence ID" value="NZ_JBBMXV010000002.1"/>
</dbReference>
<proteinExistence type="predicted"/>
<dbReference type="Proteomes" id="UP001596312">
    <property type="component" value="Unassembled WGS sequence"/>
</dbReference>
<accession>A0ABD5V1H0</accession>
<keyword evidence="1" id="KW-1133">Transmembrane helix</keyword>
<evidence type="ECO:0000256" key="1">
    <source>
        <dbReference type="SAM" id="Phobius"/>
    </source>
</evidence>
<keyword evidence="1" id="KW-0812">Transmembrane</keyword>
<reference evidence="2 3" key="1">
    <citation type="journal article" date="2019" name="Int. J. Syst. Evol. Microbiol.">
        <title>The Global Catalogue of Microorganisms (GCM) 10K type strain sequencing project: providing services to taxonomists for standard genome sequencing and annotation.</title>
        <authorList>
            <consortium name="The Broad Institute Genomics Platform"/>
            <consortium name="The Broad Institute Genome Sequencing Center for Infectious Disease"/>
            <person name="Wu L."/>
            <person name="Ma J."/>
        </authorList>
    </citation>
    <scope>NUCLEOTIDE SEQUENCE [LARGE SCALE GENOMIC DNA]</scope>
    <source>
        <strain evidence="2 3">CGMCC 1.3240</strain>
    </source>
</reference>
<organism evidence="2 3">
    <name type="scientific">Halalkalicoccus tibetensis</name>
    <dbReference type="NCBI Taxonomy" id="175632"/>
    <lineage>
        <taxon>Archaea</taxon>
        <taxon>Methanobacteriati</taxon>
        <taxon>Methanobacteriota</taxon>
        <taxon>Stenosarchaea group</taxon>
        <taxon>Halobacteria</taxon>
        <taxon>Halobacteriales</taxon>
        <taxon>Halococcaceae</taxon>
        <taxon>Halalkalicoccus</taxon>
    </lineage>
</organism>
<name>A0ABD5V1H0_9EURY</name>
<dbReference type="EMBL" id="JBHSXQ010000002">
    <property type="protein sequence ID" value="MFC6904879.1"/>
    <property type="molecule type" value="Genomic_DNA"/>
</dbReference>
<gene>
    <name evidence="2" type="ORF">ACFQGH_06655</name>
</gene>
<dbReference type="AlphaFoldDB" id="A0ABD5V1H0"/>
<keyword evidence="1" id="KW-0472">Membrane</keyword>
<feature type="transmembrane region" description="Helical" evidence="1">
    <location>
        <begin position="56"/>
        <end position="85"/>
    </location>
</feature>
<comment type="caution">
    <text evidence="2">The sequence shown here is derived from an EMBL/GenBank/DDBJ whole genome shotgun (WGS) entry which is preliminary data.</text>
</comment>
<protein>
    <submittedName>
        <fullName evidence="2">Uncharacterized protein</fullName>
    </submittedName>
</protein>
<evidence type="ECO:0000313" key="3">
    <source>
        <dbReference type="Proteomes" id="UP001596312"/>
    </source>
</evidence>